<dbReference type="AlphaFoldDB" id="A0A3P7LHT0"/>
<organism evidence="2 3">
    <name type="scientific">Strongylus vulgaris</name>
    <name type="common">Blood worm</name>
    <dbReference type="NCBI Taxonomy" id="40348"/>
    <lineage>
        <taxon>Eukaryota</taxon>
        <taxon>Metazoa</taxon>
        <taxon>Ecdysozoa</taxon>
        <taxon>Nematoda</taxon>
        <taxon>Chromadorea</taxon>
        <taxon>Rhabditida</taxon>
        <taxon>Rhabditina</taxon>
        <taxon>Rhabditomorpha</taxon>
        <taxon>Strongyloidea</taxon>
        <taxon>Strongylidae</taxon>
        <taxon>Strongylus</taxon>
    </lineage>
</organism>
<name>A0A3P7LHT0_STRVU</name>
<gene>
    <name evidence="2" type="ORF">SVUK_LOCUS17143</name>
</gene>
<dbReference type="Proteomes" id="UP000270094">
    <property type="component" value="Unassembled WGS sequence"/>
</dbReference>
<accession>A0A3P7LHT0</accession>
<proteinExistence type="predicted"/>
<evidence type="ECO:0000313" key="2">
    <source>
        <dbReference type="EMBL" id="VDM82145.1"/>
    </source>
</evidence>
<evidence type="ECO:0000313" key="3">
    <source>
        <dbReference type="Proteomes" id="UP000270094"/>
    </source>
</evidence>
<sequence>MDVNKRQPSAKIELQHRVKDESTEDDKENVHRHSSRRMDVMDLIKLASAEDLERKKSAVEENNCLLDCGDRSATDTLAVIDVQTSDDVFPANVRYRTSTLTPEQGGACAHSQQHDAHHSNVSCVLPSKGCTQYSGMFPATNVRIKT</sequence>
<protein>
    <submittedName>
        <fullName evidence="2">Uncharacterized protein</fullName>
    </submittedName>
</protein>
<dbReference type="EMBL" id="UYYB01116174">
    <property type="protein sequence ID" value="VDM82145.1"/>
    <property type="molecule type" value="Genomic_DNA"/>
</dbReference>
<keyword evidence="3" id="KW-1185">Reference proteome</keyword>
<dbReference type="OrthoDB" id="10638682at2759"/>
<reference evidence="2 3" key="1">
    <citation type="submission" date="2018-11" db="EMBL/GenBank/DDBJ databases">
        <authorList>
            <consortium name="Pathogen Informatics"/>
        </authorList>
    </citation>
    <scope>NUCLEOTIDE SEQUENCE [LARGE SCALE GENOMIC DNA]</scope>
</reference>
<evidence type="ECO:0000256" key="1">
    <source>
        <dbReference type="SAM" id="MobiDB-lite"/>
    </source>
</evidence>
<feature type="region of interest" description="Disordered" evidence="1">
    <location>
        <begin position="1"/>
        <end position="34"/>
    </location>
</feature>